<keyword evidence="7" id="KW-1185">Reference proteome</keyword>
<comment type="similarity">
    <text evidence="1">Belongs to the 'GDSL' lipolytic enzyme family.</text>
</comment>
<protein>
    <recommendedName>
        <fullName evidence="8">GDSL esterase/lipase</fullName>
    </recommendedName>
</protein>
<name>A0A835GWZ9_9MAGN</name>
<keyword evidence="2 5" id="KW-0732">Signal</keyword>
<evidence type="ECO:0000256" key="2">
    <source>
        <dbReference type="ARBA" id="ARBA00022729"/>
    </source>
</evidence>
<feature type="signal peptide" evidence="5">
    <location>
        <begin position="1"/>
        <end position="25"/>
    </location>
</feature>
<dbReference type="GO" id="GO:0016788">
    <property type="term" value="F:hydrolase activity, acting on ester bonds"/>
    <property type="evidence" value="ECO:0007669"/>
    <property type="project" value="InterPro"/>
</dbReference>
<keyword evidence="3" id="KW-0378">Hydrolase</keyword>
<dbReference type="PANTHER" id="PTHR22835:SF557">
    <property type="entry name" value="LIPASE_HYDROLASE FAMILY PROTEIN, PUTATIVE, EXPRESSED-RELATED"/>
    <property type="match status" value="1"/>
</dbReference>
<evidence type="ECO:0000256" key="5">
    <source>
        <dbReference type="SAM" id="SignalP"/>
    </source>
</evidence>
<dbReference type="Proteomes" id="UP000631114">
    <property type="component" value="Unassembled WGS sequence"/>
</dbReference>
<dbReference type="Gene3D" id="3.40.50.1110">
    <property type="entry name" value="SGNH hydrolase"/>
    <property type="match status" value="1"/>
</dbReference>
<evidence type="ECO:0000256" key="3">
    <source>
        <dbReference type="ARBA" id="ARBA00022801"/>
    </source>
</evidence>
<evidence type="ECO:0000313" key="6">
    <source>
        <dbReference type="EMBL" id="KAF9587687.1"/>
    </source>
</evidence>
<dbReference type="InterPro" id="IPR001087">
    <property type="entry name" value="GDSL"/>
</dbReference>
<dbReference type="PANTHER" id="PTHR22835">
    <property type="entry name" value="ZINC FINGER FYVE DOMAIN CONTAINING PROTEIN"/>
    <property type="match status" value="1"/>
</dbReference>
<feature type="chain" id="PRO_5032381401" description="GDSL esterase/lipase" evidence="5">
    <location>
        <begin position="26"/>
        <end position="385"/>
    </location>
</feature>
<dbReference type="Pfam" id="PF00657">
    <property type="entry name" value="Lipase_GDSL"/>
    <property type="match status" value="1"/>
</dbReference>
<dbReference type="SUPFAM" id="SSF52266">
    <property type="entry name" value="SGNH hydrolase"/>
    <property type="match status" value="1"/>
</dbReference>
<evidence type="ECO:0008006" key="8">
    <source>
        <dbReference type="Google" id="ProtNLM"/>
    </source>
</evidence>
<dbReference type="EMBL" id="JADFTS010000009">
    <property type="protein sequence ID" value="KAF9587687.1"/>
    <property type="molecule type" value="Genomic_DNA"/>
</dbReference>
<evidence type="ECO:0000256" key="4">
    <source>
        <dbReference type="ARBA" id="ARBA00023180"/>
    </source>
</evidence>
<keyword evidence="4" id="KW-0325">Glycoprotein</keyword>
<dbReference type="InterPro" id="IPR035669">
    <property type="entry name" value="SGNH_plant_lipase-like"/>
</dbReference>
<accession>A0A835GWZ9</accession>
<reference evidence="6 7" key="1">
    <citation type="submission" date="2020-10" db="EMBL/GenBank/DDBJ databases">
        <title>The Coptis chinensis genome and diversification of protoberbering-type alkaloids.</title>
        <authorList>
            <person name="Wang B."/>
            <person name="Shu S."/>
            <person name="Song C."/>
            <person name="Liu Y."/>
        </authorList>
    </citation>
    <scope>NUCLEOTIDE SEQUENCE [LARGE SCALE GENOMIC DNA]</scope>
    <source>
        <strain evidence="6">HL-2020</strain>
        <tissue evidence="6">Leaf</tissue>
    </source>
</reference>
<evidence type="ECO:0000313" key="7">
    <source>
        <dbReference type="Proteomes" id="UP000631114"/>
    </source>
</evidence>
<dbReference type="OrthoDB" id="1600564at2759"/>
<gene>
    <name evidence="6" type="ORF">IFM89_004519</name>
</gene>
<dbReference type="CDD" id="cd01837">
    <property type="entry name" value="SGNH_plant_lipase_like"/>
    <property type="match status" value="1"/>
</dbReference>
<comment type="caution">
    <text evidence="6">The sequence shown here is derived from an EMBL/GenBank/DDBJ whole genome shotgun (WGS) entry which is preliminary data.</text>
</comment>
<sequence>MASFVSFSFQITFLILAIFISHTSSSPTTVNSSRHDAYHFTKIFAFGDSYTDTGNTKSGTGPTGFMQVSKLPYGISFFHHPTNRYTDGRLVIDFVAEALSLPYLPPYLNAKANQLHGLNFAVAGATAIKHSFFVQNNLTQNRTPQSLLTELAWFKQFLKSRDCRGTKLPECNALMTDSLFWIGEIGVNDIAYNLGSSVSNALIQKLTIDSITLFLQEMLNLGAKYIVVQGAPPTGCLPLALTLAATDDRDDIGCVASANNQTYHHNSLLQTRLQYLRRRYPHAIISYADYWNAYHIIMKNTQKYGFTEPFKACCGSGGAPYNFDIFATCASQAASKACPNPAQYINWDGVHLTEAMYKVVADLFLHGGYTHPPFDFLLSSRREVI</sequence>
<organism evidence="6 7">
    <name type="scientific">Coptis chinensis</name>
    <dbReference type="NCBI Taxonomy" id="261450"/>
    <lineage>
        <taxon>Eukaryota</taxon>
        <taxon>Viridiplantae</taxon>
        <taxon>Streptophyta</taxon>
        <taxon>Embryophyta</taxon>
        <taxon>Tracheophyta</taxon>
        <taxon>Spermatophyta</taxon>
        <taxon>Magnoliopsida</taxon>
        <taxon>Ranunculales</taxon>
        <taxon>Ranunculaceae</taxon>
        <taxon>Coptidoideae</taxon>
        <taxon>Coptis</taxon>
    </lineage>
</organism>
<evidence type="ECO:0000256" key="1">
    <source>
        <dbReference type="ARBA" id="ARBA00008668"/>
    </source>
</evidence>
<dbReference type="InterPro" id="IPR036514">
    <property type="entry name" value="SGNH_hydro_sf"/>
</dbReference>
<proteinExistence type="inferred from homology"/>
<dbReference type="AlphaFoldDB" id="A0A835GWZ9"/>